<dbReference type="GeneID" id="85487385"/>
<dbReference type="InterPro" id="IPR019952">
    <property type="entry name" value="F420_OxRdatse_Rv1855c_pred"/>
</dbReference>
<dbReference type="OrthoDB" id="4029802at2"/>
<dbReference type="GO" id="GO:0008726">
    <property type="term" value="F:alkanesulfonate monooxygenase activity"/>
    <property type="evidence" value="ECO:0007669"/>
    <property type="project" value="TreeGrafter"/>
</dbReference>
<dbReference type="RefSeq" id="WP_068362906.1">
    <property type="nucleotide sequence ID" value="NZ_FOJN01000017.1"/>
</dbReference>
<organism evidence="6 7">
    <name type="scientific">Rhodococcoides kroppenstedtii</name>
    <dbReference type="NCBI Taxonomy" id="293050"/>
    <lineage>
        <taxon>Bacteria</taxon>
        <taxon>Bacillati</taxon>
        <taxon>Actinomycetota</taxon>
        <taxon>Actinomycetes</taxon>
        <taxon>Mycobacteriales</taxon>
        <taxon>Nocardiaceae</taxon>
        <taxon>Rhodococcoides</taxon>
    </lineage>
</organism>
<dbReference type="Pfam" id="PF00296">
    <property type="entry name" value="Bac_luciferase"/>
    <property type="match status" value="1"/>
</dbReference>
<dbReference type="InterPro" id="IPR036661">
    <property type="entry name" value="Luciferase-like_sf"/>
</dbReference>
<dbReference type="Proteomes" id="UP000182054">
    <property type="component" value="Unassembled WGS sequence"/>
</dbReference>
<keyword evidence="4" id="KW-0503">Monooxygenase</keyword>
<dbReference type="PANTHER" id="PTHR42847">
    <property type="entry name" value="ALKANESULFONATE MONOOXYGENASE"/>
    <property type="match status" value="1"/>
</dbReference>
<evidence type="ECO:0000256" key="4">
    <source>
        <dbReference type="ARBA" id="ARBA00023033"/>
    </source>
</evidence>
<keyword evidence="1" id="KW-0285">Flavoprotein</keyword>
<dbReference type="EMBL" id="FOJN01000017">
    <property type="protein sequence ID" value="SFA61226.1"/>
    <property type="molecule type" value="Genomic_DNA"/>
</dbReference>
<gene>
    <name evidence="6" type="ORF">SAMN05444374_11724</name>
</gene>
<accession>A0A1I0UDA1</accession>
<dbReference type="Gene3D" id="3.20.20.30">
    <property type="entry name" value="Luciferase-like domain"/>
    <property type="match status" value="1"/>
</dbReference>
<sequence length="291" mass="31615">MHLAVHYPYFSYPGGAAATATLLSDTARAAEDGGCTLFTLMDHWFQMENLATAQDPMLEGYTGLGFLAGRTESIRLGLLVTGVTYRHPGLLAKTVTTLDVLSGGRAMLGIGAAWYEREHKGLGVPFPPMKERFERLEETLQIVRQMWSDDDGPYRGAHYSLEETICEPRPLQSPAPPIMVGGSGEKKTLAFVARYASLCNLFAADTDTVAHKLAVLREHCEREGRNPDEIEKTIISSLDPVADRDGFLREMETYAAMGIDTVCLNPHGDDPAGWARAATAAVVAPLAEMGA</sequence>
<dbReference type="NCBIfam" id="TIGR03560">
    <property type="entry name" value="F420_Rv1855c"/>
    <property type="match status" value="1"/>
</dbReference>
<evidence type="ECO:0000256" key="3">
    <source>
        <dbReference type="ARBA" id="ARBA00023002"/>
    </source>
</evidence>
<evidence type="ECO:0000256" key="2">
    <source>
        <dbReference type="ARBA" id="ARBA00022643"/>
    </source>
</evidence>
<evidence type="ECO:0000313" key="7">
    <source>
        <dbReference type="Proteomes" id="UP000182054"/>
    </source>
</evidence>
<protein>
    <submittedName>
        <fullName evidence="6">Probable F420-dependent oxidoreductase, Rv1855c family</fullName>
    </submittedName>
</protein>
<dbReference type="SUPFAM" id="SSF51679">
    <property type="entry name" value="Bacterial luciferase-like"/>
    <property type="match status" value="1"/>
</dbReference>
<dbReference type="AlphaFoldDB" id="A0A1I0UDA1"/>
<feature type="domain" description="Luciferase-like" evidence="5">
    <location>
        <begin position="19"/>
        <end position="237"/>
    </location>
</feature>
<reference evidence="6 7" key="1">
    <citation type="submission" date="2016-10" db="EMBL/GenBank/DDBJ databases">
        <authorList>
            <person name="de Groot N.N."/>
        </authorList>
    </citation>
    <scope>NUCLEOTIDE SEQUENCE [LARGE SCALE GENOMIC DNA]</scope>
    <source>
        <strain evidence="6 7">DSM 44908</strain>
    </source>
</reference>
<dbReference type="InterPro" id="IPR050172">
    <property type="entry name" value="SsuD_RutA_monooxygenase"/>
</dbReference>
<dbReference type="InterPro" id="IPR011251">
    <property type="entry name" value="Luciferase-like_dom"/>
</dbReference>
<evidence type="ECO:0000313" key="6">
    <source>
        <dbReference type="EMBL" id="SFA61226.1"/>
    </source>
</evidence>
<keyword evidence="3" id="KW-0560">Oxidoreductase</keyword>
<proteinExistence type="predicted"/>
<evidence type="ECO:0000256" key="1">
    <source>
        <dbReference type="ARBA" id="ARBA00022630"/>
    </source>
</evidence>
<evidence type="ECO:0000259" key="5">
    <source>
        <dbReference type="Pfam" id="PF00296"/>
    </source>
</evidence>
<dbReference type="PANTHER" id="PTHR42847:SF8">
    <property type="entry name" value="CONSERVED PROTEIN"/>
    <property type="match status" value="1"/>
</dbReference>
<name>A0A1I0UDA1_9NOCA</name>
<dbReference type="GO" id="GO:0046306">
    <property type="term" value="P:alkanesulfonate catabolic process"/>
    <property type="evidence" value="ECO:0007669"/>
    <property type="project" value="TreeGrafter"/>
</dbReference>
<keyword evidence="2" id="KW-0288">FMN</keyword>